<dbReference type="GO" id="GO:0005886">
    <property type="term" value="C:plasma membrane"/>
    <property type="evidence" value="ECO:0007669"/>
    <property type="project" value="UniProtKB-SubCell"/>
</dbReference>
<dbReference type="GeneID" id="116302735"/>
<protein>
    <submittedName>
        <fullName evidence="12">D(1)-like dopamine receptor</fullName>
    </submittedName>
</protein>
<dbReference type="RefSeq" id="XP_031567958.1">
    <property type="nucleotide sequence ID" value="XM_031712098.1"/>
</dbReference>
<keyword evidence="5" id="KW-0297">G-protein coupled receptor</keyword>
<dbReference type="InParanoid" id="A0A6P8INL3"/>
<dbReference type="Pfam" id="PF00001">
    <property type="entry name" value="7tm_1"/>
    <property type="match status" value="1"/>
</dbReference>
<evidence type="ECO:0000256" key="1">
    <source>
        <dbReference type="ARBA" id="ARBA00004651"/>
    </source>
</evidence>
<dbReference type="Gene3D" id="1.20.1070.10">
    <property type="entry name" value="Rhodopsin 7-helix transmembrane proteins"/>
    <property type="match status" value="1"/>
</dbReference>
<accession>A0A6P8INL3</accession>
<evidence type="ECO:0000313" key="12">
    <source>
        <dbReference type="RefSeq" id="XP_031567958.1"/>
    </source>
</evidence>
<feature type="domain" description="G-protein coupled receptors family 1 profile" evidence="10">
    <location>
        <begin position="53"/>
        <end position="294"/>
    </location>
</feature>
<dbReference type="OrthoDB" id="5954506at2759"/>
<evidence type="ECO:0000256" key="4">
    <source>
        <dbReference type="ARBA" id="ARBA00022989"/>
    </source>
</evidence>
<keyword evidence="11" id="KW-1185">Reference proteome</keyword>
<dbReference type="PANTHER" id="PTHR24249">
    <property type="entry name" value="HISTAMINE RECEPTOR-RELATED G-PROTEIN COUPLED RECEPTOR"/>
    <property type="match status" value="1"/>
</dbReference>
<feature type="transmembrane region" description="Helical" evidence="9">
    <location>
        <begin position="111"/>
        <end position="135"/>
    </location>
</feature>
<comment type="subcellular location">
    <subcellularLocation>
        <location evidence="1">Cell membrane</location>
        <topology evidence="1">Multi-pass membrane protein</topology>
    </subcellularLocation>
</comment>
<evidence type="ECO:0000256" key="6">
    <source>
        <dbReference type="ARBA" id="ARBA00023136"/>
    </source>
</evidence>
<feature type="transmembrane region" description="Helical" evidence="9">
    <location>
        <begin position="273"/>
        <end position="293"/>
    </location>
</feature>
<keyword evidence="2" id="KW-1003">Cell membrane</keyword>
<name>A0A6P8INL3_ACTTE</name>
<keyword evidence="3 9" id="KW-0812">Transmembrane</keyword>
<feature type="transmembrane region" description="Helical" evidence="9">
    <location>
        <begin position="33"/>
        <end position="62"/>
    </location>
</feature>
<evidence type="ECO:0000256" key="5">
    <source>
        <dbReference type="ARBA" id="ARBA00023040"/>
    </source>
</evidence>
<dbReference type="InterPro" id="IPR017452">
    <property type="entry name" value="GPCR_Rhodpsn_7TM"/>
</dbReference>
<sequence length="314" mass="35135">MASTSNQNISNVQCPITIDFEPKNITNLSASVFPTWICLVVINVVTSPPTVLINSLVIWTVLENKQLRSNSYYLVVAILSLSDLLIGLVVQPLFVSLLICIINQCTYICELTMSCVMLEVLCSALTAVTTAIISLERYLYIEHPLYYQTSVTSKKLMIAIAVSWVLLGTVLPASRFLVNDSYWARQLPVILTIGLSFVVILFCVTKIHLTARRQMRAIAAQQEPVVQQSKIKEYKRIFTLGLIVLASVACLCPILVLKIVGAVKGNWSDDFRYISQGIYVTFFHLQSLINPIIYSLRLSDIRTGVAKRLCCNRH</sequence>
<evidence type="ECO:0000256" key="7">
    <source>
        <dbReference type="ARBA" id="ARBA00023170"/>
    </source>
</evidence>
<dbReference type="FunCoup" id="A0A6P8INL3">
    <property type="interactions" value="479"/>
</dbReference>
<gene>
    <name evidence="12" type="primary">LOC116302735</name>
</gene>
<feature type="transmembrane region" description="Helical" evidence="9">
    <location>
        <begin position="189"/>
        <end position="209"/>
    </location>
</feature>
<dbReference type="PROSITE" id="PS50262">
    <property type="entry name" value="G_PROTEIN_RECEP_F1_2"/>
    <property type="match status" value="1"/>
</dbReference>
<keyword evidence="8" id="KW-0807">Transducer</keyword>
<proteinExistence type="predicted"/>
<keyword evidence="4 9" id="KW-1133">Transmembrane helix</keyword>
<dbReference type="Proteomes" id="UP000515163">
    <property type="component" value="Unplaced"/>
</dbReference>
<dbReference type="KEGG" id="aten:116302735"/>
<evidence type="ECO:0000256" key="8">
    <source>
        <dbReference type="ARBA" id="ARBA00023224"/>
    </source>
</evidence>
<evidence type="ECO:0000256" key="2">
    <source>
        <dbReference type="ARBA" id="ARBA00022475"/>
    </source>
</evidence>
<evidence type="ECO:0000313" key="11">
    <source>
        <dbReference type="Proteomes" id="UP000515163"/>
    </source>
</evidence>
<feature type="transmembrane region" description="Helical" evidence="9">
    <location>
        <begin position="237"/>
        <end position="261"/>
    </location>
</feature>
<dbReference type="InterPro" id="IPR000276">
    <property type="entry name" value="GPCR_Rhodpsn"/>
</dbReference>
<dbReference type="PRINTS" id="PR00237">
    <property type="entry name" value="GPCRRHODOPSN"/>
</dbReference>
<dbReference type="AlphaFoldDB" id="A0A6P8INL3"/>
<evidence type="ECO:0000256" key="3">
    <source>
        <dbReference type="ARBA" id="ARBA00022692"/>
    </source>
</evidence>
<evidence type="ECO:0000256" key="9">
    <source>
        <dbReference type="SAM" id="Phobius"/>
    </source>
</evidence>
<keyword evidence="6 9" id="KW-0472">Membrane</keyword>
<dbReference type="GO" id="GO:0004930">
    <property type="term" value="F:G protein-coupled receptor activity"/>
    <property type="evidence" value="ECO:0007669"/>
    <property type="project" value="UniProtKB-KW"/>
</dbReference>
<dbReference type="PANTHER" id="PTHR24249:SF372">
    <property type="entry name" value="G-PROTEIN COUPLED RECEPTORS FAMILY 1 PROFILE DOMAIN-CONTAINING PROTEIN"/>
    <property type="match status" value="1"/>
</dbReference>
<feature type="transmembrane region" description="Helical" evidence="9">
    <location>
        <begin position="156"/>
        <end position="177"/>
    </location>
</feature>
<reference evidence="12" key="1">
    <citation type="submission" date="2025-08" db="UniProtKB">
        <authorList>
            <consortium name="RefSeq"/>
        </authorList>
    </citation>
    <scope>IDENTIFICATION</scope>
    <source>
        <tissue evidence="12">Tentacle</tissue>
    </source>
</reference>
<dbReference type="SUPFAM" id="SSF81321">
    <property type="entry name" value="Family A G protein-coupled receptor-like"/>
    <property type="match status" value="1"/>
</dbReference>
<dbReference type="InterPro" id="IPR050569">
    <property type="entry name" value="TAAR"/>
</dbReference>
<evidence type="ECO:0000259" key="10">
    <source>
        <dbReference type="PROSITE" id="PS50262"/>
    </source>
</evidence>
<dbReference type="CDD" id="cd00637">
    <property type="entry name" value="7tm_classA_rhodopsin-like"/>
    <property type="match status" value="1"/>
</dbReference>
<feature type="transmembrane region" description="Helical" evidence="9">
    <location>
        <begin position="74"/>
        <end position="99"/>
    </location>
</feature>
<keyword evidence="7" id="KW-0675">Receptor</keyword>
<organism evidence="11 12">
    <name type="scientific">Actinia tenebrosa</name>
    <name type="common">Australian red waratah sea anemone</name>
    <dbReference type="NCBI Taxonomy" id="6105"/>
    <lineage>
        <taxon>Eukaryota</taxon>
        <taxon>Metazoa</taxon>
        <taxon>Cnidaria</taxon>
        <taxon>Anthozoa</taxon>
        <taxon>Hexacorallia</taxon>
        <taxon>Actiniaria</taxon>
        <taxon>Actiniidae</taxon>
        <taxon>Actinia</taxon>
    </lineage>
</organism>